<evidence type="ECO:0000313" key="2">
    <source>
        <dbReference type="Proteomes" id="UP001432027"/>
    </source>
</evidence>
<comment type="caution">
    <text evidence="1">The sequence shown here is derived from an EMBL/GenBank/DDBJ whole genome shotgun (WGS) entry which is preliminary data.</text>
</comment>
<feature type="non-terminal residue" evidence="1">
    <location>
        <position position="1"/>
    </location>
</feature>
<proteinExistence type="predicted"/>
<evidence type="ECO:0000313" key="1">
    <source>
        <dbReference type="EMBL" id="GMT01556.1"/>
    </source>
</evidence>
<dbReference type="AlphaFoldDB" id="A0AAV5U3V3"/>
<gene>
    <name evidence="1" type="ORF">PENTCL1PPCAC_23730</name>
</gene>
<dbReference type="EMBL" id="BTSX01000005">
    <property type="protein sequence ID" value="GMT01556.1"/>
    <property type="molecule type" value="Genomic_DNA"/>
</dbReference>
<accession>A0AAV5U3V3</accession>
<dbReference type="Proteomes" id="UP001432027">
    <property type="component" value="Unassembled WGS sequence"/>
</dbReference>
<sequence>NFSAANMEPTPEMIEKFEAGRAAVRANPEIVDEYIAKLSPDAQDAANKLRGIICSDEHDIGTLNAQIESIQSGLSDETRQELQEHDAEVAAAIGLNPAGL</sequence>
<keyword evidence="2" id="KW-1185">Reference proteome</keyword>
<organism evidence="1 2">
    <name type="scientific">Pristionchus entomophagus</name>
    <dbReference type="NCBI Taxonomy" id="358040"/>
    <lineage>
        <taxon>Eukaryota</taxon>
        <taxon>Metazoa</taxon>
        <taxon>Ecdysozoa</taxon>
        <taxon>Nematoda</taxon>
        <taxon>Chromadorea</taxon>
        <taxon>Rhabditida</taxon>
        <taxon>Rhabditina</taxon>
        <taxon>Diplogasteromorpha</taxon>
        <taxon>Diplogasteroidea</taxon>
        <taxon>Neodiplogasteridae</taxon>
        <taxon>Pristionchus</taxon>
    </lineage>
</organism>
<reference evidence="1" key="1">
    <citation type="submission" date="2023-10" db="EMBL/GenBank/DDBJ databases">
        <title>Genome assembly of Pristionchus species.</title>
        <authorList>
            <person name="Yoshida K."/>
            <person name="Sommer R.J."/>
        </authorList>
    </citation>
    <scope>NUCLEOTIDE SEQUENCE</scope>
    <source>
        <strain evidence="1">RS0144</strain>
    </source>
</reference>
<protein>
    <submittedName>
        <fullName evidence="1">Uncharacterized protein</fullName>
    </submittedName>
</protein>
<name>A0AAV5U3V3_9BILA</name>